<sequence length="233" mass="25595">MAIGAHPDDVEVGAGGLVAKLIKSGLRVGIVDLTAGELATNGTAEERREEARRAGEVLGLTWRQCLAIPDRGITTGKEYLMRLVEVIRKSRPGLILCPYWEDRHPDHVNASRLVQEAWFDSGLTRVGSRLPPFRAGQIWYYYISGAVEPKFIVDVSECYHTKRLAILAHQTQFGKSPNSTETFLNAGPGSLLSVVESRDRYFGSLIGCMYGEGFTTKSPLAIHNPLALLGVKE</sequence>
<dbReference type="PANTHER" id="PTHR12993">
    <property type="entry name" value="N-ACETYLGLUCOSAMINYL-PHOSPHATIDYLINOSITOL DE-N-ACETYLASE-RELATED"/>
    <property type="match status" value="1"/>
</dbReference>
<dbReference type="Gene3D" id="3.40.50.10320">
    <property type="entry name" value="LmbE-like"/>
    <property type="match status" value="1"/>
</dbReference>
<dbReference type="PANTHER" id="PTHR12993:SF30">
    <property type="entry name" value="N-ACETYL-ALPHA-D-GLUCOSAMINYL L-MALATE DEACETYLASE 1"/>
    <property type="match status" value="1"/>
</dbReference>
<dbReference type="InterPro" id="IPR003737">
    <property type="entry name" value="GlcNAc_PI_deacetylase-related"/>
</dbReference>
<dbReference type="GO" id="GO:0071793">
    <property type="term" value="P:bacillithiol biosynthetic process"/>
    <property type="evidence" value="ECO:0007669"/>
    <property type="project" value="InterPro"/>
</dbReference>
<dbReference type="Proteomes" id="UP000184148">
    <property type="component" value="Unassembled WGS sequence"/>
</dbReference>
<dbReference type="SUPFAM" id="SSF102588">
    <property type="entry name" value="LmbE-like"/>
    <property type="match status" value="1"/>
</dbReference>
<evidence type="ECO:0000313" key="1">
    <source>
        <dbReference type="EMBL" id="SHF08265.1"/>
    </source>
</evidence>
<dbReference type="InterPro" id="IPR024078">
    <property type="entry name" value="LmbE-like_dom_sf"/>
</dbReference>
<organism evidence="1 2">
    <name type="scientific">Desulforamulus putei DSM 12395</name>
    <dbReference type="NCBI Taxonomy" id="1121429"/>
    <lineage>
        <taxon>Bacteria</taxon>
        <taxon>Bacillati</taxon>
        <taxon>Bacillota</taxon>
        <taxon>Clostridia</taxon>
        <taxon>Eubacteriales</taxon>
        <taxon>Peptococcaceae</taxon>
        <taxon>Desulforamulus</taxon>
    </lineage>
</organism>
<protein>
    <submittedName>
        <fullName evidence="1">Bacillithiol biosynthesis deacetylase BshB1</fullName>
    </submittedName>
</protein>
<reference evidence="2" key="1">
    <citation type="submission" date="2016-11" db="EMBL/GenBank/DDBJ databases">
        <authorList>
            <person name="Varghese N."/>
            <person name="Submissions S."/>
        </authorList>
    </citation>
    <scope>NUCLEOTIDE SEQUENCE [LARGE SCALE GENOMIC DNA]</scope>
    <source>
        <strain evidence="2">DSM 12395</strain>
    </source>
</reference>
<name>A0A1M4YR45_9FIRM</name>
<dbReference type="STRING" id="1121429.SAMN02745133_01782"/>
<dbReference type="AlphaFoldDB" id="A0A1M4YR45"/>
<dbReference type="InterPro" id="IPR023842">
    <property type="entry name" value="Bacillithiol_biosynth_BshB1"/>
</dbReference>
<proteinExistence type="predicted"/>
<dbReference type="GO" id="GO:0019213">
    <property type="term" value="F:deacetylase activity"/>
    <property type="evidence" value="ECO:0007669"/>
    <property type="project" value="InterPro"/>
</dbReference>
<dbReference type="EMBL" id="FQUY01000011">
    <property type="protein sequence ID" value="SHF08265.1"/>
    <property type="molecule type" value="Genomic_DNA"/>
</dbReference>
<keyword evidence="2" id="KW-1185">Reference proteome</keyword>
<gene>
    <name evidence="1" type="ORF">SAMN02745133_01782</name>
</gene>
<evidence type="ECO:0000313" key="2">
    <source>
        <dbReference type="Proteomes" id="UP000184148"/>
    </source>
</evidence>
<dbReference type="NCBIfam" id="TIGR04001">
    <property type="entry name" value="thiol_BshB1"/>
    <property type="match status" value="1"/>
</dbReference>
<dbReference type="Pfam" id="PF02585">
    <property type="entry name" value="PIG-L"/>
    <property type="match status" value="1"/>
</dbReference>
<dbReference type="GO" id="GO:0016811">
    <property type="term" value="F:hydrolase activity, acting on carbon-nitrogen (but not peptide) bonds, in linear amides"/>
    <property type="evidence" value="ECO:0007669"/>
    <property type="project" value="TreeGrafter"/>
</dbReference>
<accession>A0A1M4YR45</accession>